<dbReference type="Proteomes" id="UP001499959">
    <property type="component" value="Unassembled WGS sequence"/>
</dbReference>
<evidence type="ECO:0000313" key="1">
    <source>
        <dbReference type="EMBL" id="GAA4784965.1"/>
    </source>
</evidence>
<dbReference type="EMBL" id="BAABJE010000001">
    <property type="protein sequence ID" value="GAA4784965.1"/>
    <property type="molecule type" value="Genomic_DNA"/>
</dbReference>
<keyword evidence="2" id="KW-1185">Reference proteome</keyword>
<sequence>MFSSHALVIRPLWQATTIDRPQARLRAARPYNPVMSPDAIELQALKADSFGRIALMRGAAGLFVRRDLAHVPLWLRLPAWWLARREARGLRQVLGAEAVPQLLGWDGRRLDRSYLDGAAMYQRPPRGDRAYFRLARRRLQSLHRRGLAHNDLAKEANWLVLADGTPAIIDFQLAVCGRPRSRWMRLLAREDLRHLLKHKRTYCPEALTPVERRLLKRHSWVRDLWFRTGKPMYRFVTRRLLKWEDNEGQGPKP</sequence>
<gene>
    <name evidence="1" type="ORF">GCM10023307_07080</name>
</gene>
<accession>A0ABP9AS70</accession>
<organism evidence="1 2">
    <name type="scientific">Lysobacter hankyongensis</name>
    <dbReference type="NCBI Taxonomy" id="1176535"/>
    <lineage>
        <taxon>Bacteria</taxon>
        <taxon>Pseudomonadati</taxon>
        <taxon>Pseudomonadota</taxon>
        <taxon>Gammaproteobacteria</taxon>
        <taxon>Lysobacterales</taxon>
        <taxon>Lysobacteraceae</taxon>
        <taxon>Lysobacter</taxon>
    </lineage>
</organism>
<proteinExistence type="predicted"/>
<keyword evidence="1" id="KW-0808">Transferase</keyword>
<comment type="caution">
    <text evidence="1">The sequence shown here is derived from an EMBL/GenBank/DDBJ whole genome shotgun (WGS) entry which is preliminary data.</text>
</comment>
<protein>
    <submittedName>
        <fullName evidence="1">Serine/threonine-protein kinase</fullName>
    </submittedName>
</protein>
<name>A0ABP9AS70_9GAMM</name>
<evidence type="ECO:0000313" key="2">
    <source>
        <dbReference type="Proteomes" id="UP001499959"/>
    </source>
</evidence>
<dbReference type="NCBIfam" id="NF008910">
    <property type="entry name" value="PRK12274.1"/>
    <property type="match status" value="1"/>
</dbReference>
<dbReference type="SUPFAM" id="SSF56112">
    <property type="entry name" value="Protein kinase-like (PK-like)"/>
    <property type="match status" value="1"/>
</dbReference>
<dbReference type="InterPro" id="IPR011009">
    <property type="entry name" value="Kinase-like_dom_sf"/>
</dbReference>
<keyword evidence="1" id="KW-0418">Kinase</keyword>
<reference evidence="2" key="1">
    <citation type="journal article" date="2019" name="Int. J. Syst. Evol. Microbiol.">
        <title>The Global Catalogue of Microorganisms (GCM) 10K type strain sequencing project: providing services to taxonomists for standard genome sequencing and annotation.</title>
        <authorList>
            <consortium name="The Broad Institute Genomics Platform"/>
            <consortium name="The Broad Institute Genome Sequencing Center for Infectious Disease"/>
            <person name="Wu L."/>
            <person name="Ma J."/>
        </authorList>
    </citation>
    <scope>NUCLEOTIDE SEQUENCE [LARGE SCALE GENOMIC DNA]</scope>
    <source>
        <strain evidence="2">JCM 18204</strain>
    </source>
</reference>
<dbReference type="GO" id="GO:0016301">
    <property type="term" value="F:kinase activity"/>
    <property type="evidence" value="ECO:0007669"/>
    <property type="project" value="UniProtKB-KW"/>
</dbReference>